<dbReference type="Proteomes" id="UP000824755">
    <property type="component" value="Chromosome"/>
</dbReference>
<evidence type="ECO:0000313" key="3">
    <source>
        <dbReference type="Proteomes" id="UP000824755"/>
    </source>
</evidence>
<gene>
    <name evidence="2" type="ORF">H8L67_08410</name>
</gene>
<feature type="signal peptide" evidence="1">
    <location>
        <begin position="1"/>
        <end position="26"/>
    </location>
</feature>
<protein>
    <submittedName>
        <fullName evidence="2">DUF3108 domain-containing protein</fullName>
    </submittedName>
</protein>
<feature type="chain" id="PRO_5045069550" evidence="1">
    <location>
        <begin position="27"/>
        <end position="228"/>
    </location>
</feature>
<keyword evidence="1" id="KW-0732">Signal</keyword>
<dbReference type="Pfam" id="PF11306">
    <property type="entry name" value="DUF3108"/>
    <property type="match status" value="1"/>
</dbReference>
<dbReference type="InterPro" id="IPR021457">
    <property type="entry name" value="DUF3108"/>
</dbReference>
<evidence type="ECO:0000256" key="1">
    <source>
        <dbReference type="SAM" id="SignalP"/>
    </source>
</evidence>
<proteinExistence type="predicted"/>
<keyword evidence="3" id="KW-1185">Reference proteome</keyword>
<reference evidence="2 3" key="1">
    <citation type="submission" date="2021-08" db="EMBL/GenBank/DDBJ databases">
        <title>Lysobacter sp. strain CJ11 Genome sequencing and assembly.</title>
        <authorList>
            <person name="Kim I."/>
        </authorList>
    </citation>
    <scope>NUCLEOTIDE SEQUENCE [LARGE SCALE GENOMIC DNA]</scope>
    <source>
        <strain evidence="2 3">CJ11</strain>
    </source>
</reference>
<name>A0ABX8WLT9_9GAMM</name>
<organism evidence="2 3">
    <name type="scientific">Lysobacter soyae</name>
    <dbReference type="NCBI Taxonomy" id="2764185"/>
    <lineage>
        <taxon>Bacteria</taxon>
        <taxon>Pseudomonadati</taxon>
        <taxon>Pseudomonadota</taxon>
        <taxon>Gammaproteobacteria</taxon>
        <taxon>Lysobacterales</taxon>
        <taxon>Lysobacteraceae</taxon>
        <taxon>Lysobacter</taxon>
    </lineage>
</organism>
<dbReference type="RefSeq" id="WP_220379387.1">
    <property type="nucleotide sequence ID" value="NZ_CP080544.1"/>
</dbReference>
<accession>A0ABX8WLT9</accession>
<sequence length="228" mass="24268">MKIRSVSSFAAVSLAAALFVTGTAQAEGLQPFNATYKATYMGMSGTGKMSLSQSGSRYKAVLSVDAMLGSAAYSSVFDASGAQWKMVSSADNRKFVGKKLNRSGTFDWGKGEARWSGDVKADRQGPIKLQAGDVDPLALDLALVRDVKAGKPLRYRMLENGKAKTMNFTVAGKENVTVGGKTVSATKVVRNDKGDELAVWVADGYPVPVRLRQTDDGAVTDLKLQSVN</sequence>
<dbReference type="EMBL" id="CP080544">
    <property type="protein sequence ID" value="QYR52602.1"/>
    <property type="molecule type" value="Genomic_DNA"/>
</dbReference>
<evidence type="ECO:0000313" key="2">
    <source>
        <dbReference type="EMBL" id="QYR52602.1"/>
    </source>
</evidence>